<dbReference type="InterPro" id="IPR042267">
    <property type="entry name" value="VTC_sf"/>
</dbReference>
<dbReference type="OrthoDB" id="2290606at2759"/>
<dbReference type="STRING" id="90262.A0A1X2INZ5"/>
<comment type="subcellular location">
    <subcellularLocation>
        <location evidence="1">Endomembrane system</location>
        <topology evidence="1">Multi-pass membrane protein</topology>
    </subcellularLocation>
</comment>
<evidence type="ECO:0000256" key="2">
    <source>
        <dbReference type="ARBA" id="ARBA00022692"/>
    </source>
</evidence>
<keyword evidence="8" id="KW-1185">Reference proteome</keyword>
<keyword evidence="3 6" id="KW-1133">Transmembrane helix</keyword>
<evidence type="ECO:0000256" key="4">
    <source>
        <dbReference type="ARBA" id="ARBA00023136"/>
    </source>
</evidence>
<feature type="region of interest" description="Disordered" evidence="5">
    <location>
        <begin position="124"/>
        <end position="165"/>
    </location>
</feature>
<dbReference type="PANTHER" id="PTHR46140:SF1">
    <property type="entry name" value="VACUOLAR TRANSPORTER CHAPERONE COMPLEX SUBUNIT 4-RELATED"/>
    <property type="match status" value="1"/>
</dbReference>
<protein>
    <submittedName>
        <fullName evidence="7">Uncharacterized protein</fullName>
    </submittedName>
</protein>
<comment type="caution">
    <text evidence="7">The sequence shown here is derived from an EMBL/GenBank/DDBJ whole genome shotgun (WGS) entry which is preliminary data.</text>
</comment>
<feature type="transmembrane region" description="Helical" evidence="6">
    <location>
        <begin position="263"/>
        <end position="282"/>
    </location>
</feature>
<evidence type="ECO:0000256" key="3">
    <source>
        <dbReference type="ARBA" id="ARBA00022989"/>
    </source>
</evidence>
<dbReference type="PANTHER" id="PTHR46140">
    <property type="entry name" value="VACUOLAR TRANSPORTER CHAPERONE 1-RELATED"/>
    <property type="match status" value="1"/>
</dbReference>
<accession>A0A1X2INZ5</accession>
<dbReference type="AlphaFoldDB" id="A0A1X2INZ5"/>
<feature type="region of interest" description="Disordered" evidence="5">
    <location>
        <begin position="213"/>
        <end position="233"/>
    </location>
</feature>
<keyword evidence="4 6" id="KW-0472">Membrane</keyword>
<dbReference type="Gene3D" id="3.20.100.30">
    <property type="entry name" value="VTC, catalytic tunnel domain"/>
    <property type="match status" value="1"/>
</dbReference>
<sequence>MTRYDANQVTKDPLQQDDYPCATLPSNDLTRFPYALLCVKLPHNFSDTGVVKSSSSSSLSSPSFTPSFSWLAQLFSCPMLEPMQDFSLYLHGVSILFPDKVDVLPHWFEKMDLDLQRMETQGYLSGLRSSSPNHSETRATTPEPMDTSFAETPQAHTLPPLHPLGHESNPTINYFTCTTTTADNAPSSSMDMHWIQPHLSALAWFRNTKEKKGLGQQQDRYHTSIDMPSGDNPMETSTTSHLYDDNDTTWEETMVMAKRPVPLTLLCGVVSFIVAYILYVVVTL</sequence>
<proteinExistence type="predicted"/>
<gene>
    <name evidence="7" type="ORF">BCR42DRAFT_410428</name>
</gene>
<evidence type="ECO:0000256" key="1">
    <source>
        <dbReference type="ARBA" id="ARBA00004127"/>
    </source>
</evidence>
<keyword evidence="2 6" id="KW-0812">Transmembrane</keyword>
<evidence type="ECO:0000313" key="7">
    <source>
        <dbReference type="EMBL" id="ORZ19748.1"/>
    </source>
</evidence>
<evidence type="ECO:0000256" key="5">
    <source>
        <dbReference type="SAM" id="MobiDB-lite"/>
    </source>
</evidence>
<reference evidence="7 8" key="1">
    <citation type="submission" date="2016-07" db="EMBL/GenBank/DDBJ databases">
        <title>Pervasive Adenine N6-methylation of Active Genes in Fungi.</title>
        <authorList>
            <consortium name="DOE Joint Genome Institute"/>
            <person name="Mondo S.J."/>
            <person name="Dannebaum R.O."/>
            <person name="Kuo R.C."/>
            <person name="Labutti K."/>
            <person name="Haridas S."/>
            <person name="Kuo A."/>
            <person name="Salamov A."/>
            <person name="Ahrendt S.R."/>
            <person name="Lipzen A."/>
            <person name="Sullivan W."/>
            <person name="Andreopoulos W.B."/>
            <person name="Clum A."/>
            <person name="Lindquist E."/>
            <person name="Daum C."/>
            <person name="Ramamoorthy G.K."/>
            <person name="Gryganskyi A."/>
            <person name="Culley D."/>
            <person name="Magnuson J.K."/>
            <person name="James T.Y."/>
            <person name="O'Malley M.A."/>
            <person name="Stajich J.E."/>
            <person name="Spatafora J.W."/>
            <person name="Visel A."/>
            <person name="Grigoriev I.V."/>
        </authorList>
    </citation>
    <scope>NUCLEOTIDE SEQUENCE [LARGE SCALE GENOMIC DNA]</scope>
    <source>
        <strain evidence="7 8">NRRL 1336</strain>
    </source>
</reference>
<dbReference type="GO" id="GO:0012505">
    <property type="term" value="C:endomembrane system"/>
    <property type="evidence" value="ECO:0007669"/>
    <property type="project" value="UniProtKB-SubCell"/>
</dbReference>
<evidence type="ECO:0000313" key="8">
    <source>
        <dbReference type="Proteomes" id="UP000193560"/>
    </source>
</evidence>
<evidence type="ECO:0000256" key="6">
    <source>
        <dbReference type="SAM" id="Phobius"/>
    </source>
</evidence>
<dbReference type="EMBL" id="MCGE01000007">
    <property type="protein sequence ID" value="ORZ19748.1"/>
    <property type="molecule type" value="Genomic_DNA"/>
</dbReference>
<name>A0A1X2INZ5_9FUNG</name>
<feature type="compositionally biased region" description="Basic and acidic residues" evidence="5">
    <location>
        <begin position="213"/>
        <end position="223"/>
    </location>
</feature>
<dbReference type="InterPro" id="IPR051572">
    <property type="entry name" value="VTC_Complex_Subunit"/>
</dbReference>
<feature type="compositionally biased region" description="Polar residues" evidence="5">
    <location>
        <begin position="124"/>
        <end position="140"/>
    </location>
</feature>
<dbReference type="Proteomes" id="UP000193560">
    <property type="component" value="Unassembled WGS sequence"/>
</dbReference>
<organism evidence="7 8">
    <name type="scientific">Absidia repens</name>
    <dbReference type="NCBI Taxonomy" id="90262"/>
    <lineage>
        <taxon>Eukaryota</taxon>
        <taxon>Fungi</taxon>
        <taxon>Fungi incertae sedis</taxon>
        <taxon>Mucoromycota</taxon>
        <taxon>Mucoromycotina</taxon>
        <taxon>Mucoromycetes</taxon>
        <taxon>Mucorales</taxon>
        <taxon>Cunninghamellaceae</taxon>
        <taxon>Absidia</taxon>
    </lineage>
</organism>